<proteinExistence type="predicted"/>
<name>A0A7Y2K2L2_9BURK</name>
<evidence type="ECO:0000313" key="1">
    <source>
        <dbReference type="EMBL" id="NNG24259.1"/>
    </source>
</evidence>
<comment type="caution">
    <text evidence="1">The sequence shown here is derived from an EMBL/GenBank/DDBJ whole genome shotgun (WGS) entry which is preliminary data.</text>
</comment>
<protein>
    <submittedName>
        <fullName evidence="1">Uncharacterized protein</fullName>
    </submittedName>
</protein>
<dbReference type="AlphaFoldDB" id="A0A7Y2K2L2"/>
<dbReference type="Proteomes" id="UP000533905">
    <property type="component" value="Unassembled WGS sequence"/>
</dbReference>
<evidence type="ECO:0000313" key="2">
    <source>
        <dbReference type="Proteomes" id="UP000533905"/>
    </source>
</evidence>
<accession>A0A7Y2K2L2</accession>
<organism evidence="1 2">
    <name type="scientific">Telluria aromaticivorans</name>
    <dbReference type="NCBI Taxonomy" id="2725995"/>
    <lineage>
        <taxon>Bacteria</taxon>
        <taxon>Pseudomonadati</taxon>
        <taxon>Pseudomonadota</taxon>
        <taxon>Betaproteobacteria</taxon>
        <taxon>Burkholderiales</taxon>
        <taxon>Oxalobacteraceae</taxon>
        <taxon>Telluria group</taxon>
        <taxon>Telluria</taxon>
    </lineage>
</organism>
<gene>
    <name evidence="1" type="ORF">HGB41_14805</name>
</gene>
<keyword evidence="2" id="KW-1185">Reference proteome</keyword>
<dbReference type="RefSeq" id="WP_171085743.1">
    <property type="nucleotide sequence ID" value="NZ_JABAIV010000005.1"/>
</dbReference>
<reference evidence="1 2" key="1">
    <citation type="submission" date="2020-04" db="EMBL/GenBank/DDBJ databases">
        <title>Massilia sp. nov., a cold adapted bacteria isolated from Arctic soil.</title>
        <authorList>
            <person name="Son J."/>
            <person name="Ka J.-O."/>
        </authorList>
    </citation>
    <scope>NUCLEOTIDE SEQUENCE [LARGE SCALE GENOMIC DNA]</scope>
    <source>
        <strain evidence="1 2">ML15P13</strain>
    </source>
</reference>
<dbReference type="EMBL" id="JABAIV010000005">
    <property type="protein sequence ID" value="NNG24259.1"/>
    <property type="molecule type" value="Genomic_DNA"/>
</dbReference>
<sequence>MDARERLDAASELAGDGQYEEALREFQWFHDHALEEDLSLYGVRLSYALYAWVELGAEYPPALAALEAVRERDAALLLAGTGKRQLFHDVVAIDEELGKTEDTHALCVALERADPGLMSACADIALPAIIAAGDYALAERLLPEPEDTIRQRSRFLMKAFSRWRRQHGRTMYISSQIDIYASDVRQVLGVLEQRGRHAEVARLRKLAVDLIPATTVRRAVRAALFPRK</sequence>